<reference evidence="1 2" key="1">
    <citation type="submission" date="2019-09" db="EMBL/GenBank/DDBJ databases">
        <title>Bird 10,000 Genomes (B10K) Project - Family phase.</title>
        <authorList>
            <person name="Zhang G."/>
        </authorList>
    </citation>
    <scope>NUCLEOTIDE SEQUENCE [LARGE SCALE GENOMIC DNA]</scope>
    <source>
        <strain evidence="1">B10K-DU-002-81</strain>
    </source>
</reference>
<name>A0A7L2QW58_9PASS</name>
<feature type="non-terminal residue" evidence="1">
    <location>
        <position position="87"/>
    </location>
</feature>
<evidence type="ECO:0000313" key="1">
    <source>
        <dbReference type="EMBL" id="NXS00247.1"/>
    </source>
</evidence>
<dbReference type="EMBL" id="VYZR01066213">
    <property type="protein sequence ID" value="NXS00247.1"/>
    <property type="molecule type" value="Genomic_DNA"/>
</dbReference>
<keyword evidence="2" id="KW-1185">Reference proteome</keyword>
<evidence type="ECO:0000313" key="2">
    <source>
        <dbReference type="Proteomes" id="UP000570288"/>
    </source>
</evidence>
<gene>
    <name evidence="1" type="primary">Erv31_1</name>
    <name evidence="1" type="ORF">OXYMAD_R10031</name>
</gene>
<dbReference type="OrthoDB" id="9950230at2759"/>
<feature type="non-terminal residue" evidence="1">
    <location>
        <position position="1"/>
    </location>
</feature>
<proteinExistence type="predicted"/>
<dbReference type="Proteomes" id="UP000570288">
    <property type="component" value="Unassembled WGS sequence"/>
</dbReference>
<comment type="caution">
    <text evidence="1">The sequence shown here is derived from an EMBL/GenBank/DDBJ whole genome shotgun (WGS) entry which is preliminary data.</text>
</comment>
<dbReference type="AlphaFoldDB" id="A0A7L2QW58"/>
<organism evidence="1 2">
    <name type="scientific">Oxylabes madagascariensis</name>
    <name type="common">white-throated Oxylabes</name>
    <dbReference type="NCBI Taxonomy" id="98144"/>
    <lineage>
        <taxon>Eukaryota</taxon>
        <taxon>Metazoa</taxon>
        <taxon>Chordata</taxon>
        <taxon>Craniata</taxon>
        <taxon>Vertebrata</taxon>
        <taxon>Euteleostomi</taxon>
        <taxon>Archelosauria</taxon>
        <taxon>Archosauria</taxon>
        <taxon>Dinosauria</taxon>
        <taxon>Saurischia</taxon>
        <taxon>Theropoda</taxon>
        <taxon>Coelurosauria</taxon>
        <taxon>Aves</taxon>
        <taxon>Neognathae</taxon>
        <taxon>Neoaves</taxon>
        <taxon>Telluraves</taxon>
        <taxon>Australaves</taxon>
        <taxon>Passeriformes</taxon>
        <taxon>Sylvioidea</taxon>
        <taxon>Timaliidae</taxon>
        <taxon>Oxylabes</taxon>
    </lineage>
</organism>
<protein>
    <submittedName>
        <fullName evidence="1">ENR1 protein</fullName>
    </submittedName>
</protein>
<accession>A0A7L2QW58</accession>
<sequence>IDPTELYWCNKSNANPFQEVENLRKYWEALANKTIDWDAPEGWFWICGRTAYSKLPKDWKGTCIIGIIQPGFFLLSQEQRKGLGKPL</sequence>